<dbReference type="OrthoDB" id="60283at2759"/>
<sequence>MAALDYTQVDFKRLMNRTLVSKSFTDKKKKCRFILRFFPDININSCCETVVEILLSLETILKDLGWTGDRPEQQDLNPDWHKALYAKVLQLIDYKSKENVIEDVCEKAASYGHELCLNLARYLGVPWHSPSPSDYSACDLAAGIGDLNCLKVAFYGGSRRDKSTCAAAAADGHLECLRFLHENGCEWDVETCNQAAAGGHLECVKYAHENGCEWDEVATMQAAVNGHESVLDYLHENNCALTEKLDLDGTH</sequence>
<evidence type="ECO:0000313" key="2">
    <source>
        <dbReference type="Proteomes" id="UP000475862"/>
    </source>
</evidence>
<dbReference type="InterPro" id="IPR002110">
    <property type="entry name" value="Ankyrin_rpt"/>
</dbReference>
<evidence type="ECO:0000313" key="1">
    <source>
        <dbReference type="EMBL" id="KAE9533594.1"/>
    </source>
</evidence>
<dbReference type="PANTHER" id="PTHR46586">
    <property type="entry name" value="ANKYRIN REPEAT-CONTAINING PROTEIN"/>
    <property type="match status" value="1"/>
</dbReference>
<dbReference type="EMBL" id="VYZN01000034">
    <property type="protein sequence ID" value="KAE9533594.1"/>
    <property type="molecule type" value="Genomic_DNA"/>
</dbReference>
<dbReference type="Pfam" id="PF13637">
    <property type="entry name" value="Ank_4"/>
    <property type="match status" value="1"/>
</dbReference>
<dbReference type="InterPro" id="IPR036770">
    <property type="entry name" value="Ankyrin_rpt-contain_sf"/>
</dbReference>
<keyword evidence="2" id="KW-1185">Reference proteome</keyword>
<organism evidence="1 2">
    <name type="scientific">Aphis glycines</name>
    <name type="common">Soybean aphid</name>
    <dbReference type="NCBI Taxonomy" id="307491"/>
    <lineage>
        <taxon>Eukaryota</taxon>
        <taxon>Metazoa</taxon>
        <taxon>Ecdysozoa</taxon>
        <taxon>Arthropoda</taxon>
        <taxon>Hexapoda</taxon>
        <taxon>Insecta</taxon>
        <taxon>Pterygota</taxon>
        <taxon>Neoptera</taxon>
        <taxon>Paraneoptera</taxon>
        <taxon>Hemiptera</taxon>
        <taxon>Sternorrhyncha</taxon>
        <taxon>Aphidomorpha</taxon>
        <taxon>Aphidoidea</taxon>
        <taxon>Aphididae</taxon>
        <taxon>Aphidini</taxon>
        <taxon>Aphis</taxon>
        <taxon>Aphis</taxon>
    </lineage>
</organism>
<dbReference type="SUPFAM" id="SSF140860">
    <property type="entry name" value="Pseudo ankyrin repeat-like"/>
    <property type="match status" value="1"/>
</dbReference>
<protein>
    <submittedName>
        <fullName evidence="1">Uncharacterized protein</fullName>
    </submittedName>
</protein>
<dbReference type="PANTHER" id="PTHR46586:SF3">
    <property type="entry name" value="ANKYRIN REPEAT-CONTAINING PROTEIN"/>
    <property type="match status" value="1"/>
</dbReference>
<comment type="caution">
    <text evidence="1">The sequence shown here is derived from an EMBL/GenBank/DDBJ whole genome shotgun (WGS) entry which is preliminary data.</text>
</comment>
<dbReference type="Proteomes" id="UP000475862">
    <property type="component" value="Unassembled WGS sequence"/>
</dbReference>
<dbReference type="AlphaFoldDB" id="A0A6G0TKX7"/>
<name>A0A6G0TKX7_APHGL</name>
<reference evidence="1 2" key="1">
    <citation type="submission" date="2019-08" db="EMBL/GenBank/DDBJ databases">
        <title>The genome of the soybean aphid Biotype 1, its phylome, world population structure and adaptation to the North American continent.</title>
        <authorList>
            <person name="Giordano R."/>
            <person name="Donthu R.K."/>
            <person name="Hernandez A.G."/>
            <person name="Wright C.L."/>
            <person name="Zimin A.V."/>
        </authorList>
    </citation>
    <scope>NUCLEOTIDE SEQUENCE [LARGE SCALE GENOMIC DNA]</scope>
    <source>
        <tissue evidence="1">Whole aphids</tissue>
    </source>
</reference>
<gene>
    <name evidence="1" type="ORF">AGLY_009232</name>
</gene>
<accession>A0A6G0TKX7</accession>
<dbReference type="InterPro" id="IPR052050">
    <property type="entry name" value="SecEffector_AnkRepeat"/>
</dbReference>
<dbReference type="Gene3D" id="1.25.40.20">
    <property type="entry name" value="Ankyrin repeat-containing domain"/>
    <property type="match status" value="1"/>
</dbReference>
<proteinExistence type="predicted"/>